<dbReference type="STRING" id="1884261.A0A5C3QAX6"/>
<dbReference type="AlphaFoldDB" id="A0A5C3QAX6"/>
<evidence type="ECO:0008006" key="3">
    <source>
        <dbReference type="Google" id="ProtNLM"/>
    </source>
</evidence>
<dbReference type="PANTHER" id="PTHR31151:SF0">
    <property type="entry name" value="PROLINE-TRNA LIGASE (DUF1680)"/>
    <property type="match status" value="1"/>
</dbReference>
<proteinExistence type="predicted"/>
<gene>
    <name evidence="1" type="ORF">BDV98DRAFT_551952</name>
</gene>
<dbReference type="PANTHER" id="PTHR31151">
    <property type="entry name" value="PROLINE-TRNA LIGASE (DUF1680)"/>
    <property type="match status" value="1"/>
</dbReference>
<dbReference type="Proteomes" id="UP000305067">
    <property type="component" value="Unassembled WGS sequence"/>
</dbReference>
<dbReference type="SUPFAM" id="SSF48208">
    <property type="entry name" value="Six-hairpin glycosidases"/>
    <property type="match status" value="1"/>
</dbReference>
<organism evidence="1 2">
    <name type="scientific">Pterulicium gracile</name>
    <dbReference type="NCBI Taxonomy" id="1884261"/>
    <lineage>
        <taxon>Eukaryota</taxon>
        <taxon>Fungi</taxon>
        <taxon>Dikarya</taxon>
        <taxon>Basidiomycota</taxon>
        <taxon>Agaricomycotina</taxon>
        <taxon>Agaricomycetes</taxon>
        <taxon>Agaricomycetidae</taxon>
        <taxon>Agaricales</taxon>
        <taxon>Pleurotineae</taxon>
        <taxon>Pterulaceae</taxon>
        <taxon>Pterulicium</taxon>
    </lineage>
</organism>
<sequence>MLNVRTVRCPSISADVGIFGASSVRNPAYKRIPVGAIKPTGWALQQARTQADGLVTHARFIGRVKGSIWVPGGSIEYSQMHESGPYWFNGQVALAFQLGDERLISEVRESLDFTLNSQKSDGWLGPEPGPGDRRLTWPRYLFLLGAIQYAEADPTQFVRITDSIHKFVDLVYTMWANNQEGGPDLGFHFGYQHVRWEELVYSLQWLYDNNPRGKEARLVETMNLLRNKGYSWKNQWFTDTAFPKSPVTSGFSHTTHGVNQAEALKSEALAWRMTGDSSDRTSTFKRMDLLYGFHGQASGTFGADEHLAGLNPSRGTELCTIVEEIFSLATIYQTFGNSSVADRVERLEYNALPAALLADWKSHQYDQQVNQIWAQSMNPPPWGNNGPTSNVFGFEPNYPCCTANHGQAAPKFWANSFVVDTVDSSLVHAFLGPTSFSGKVGSTTVRVNVDTAYPFGSRLTYSITTDRDLKFKIRIPGWAPVRTSTIVVGSAAAAPIVPETATSLQVVNLKAGTTSVVLRLDTQIRTQRRFNNAILVSRGALNFALDLKYNRTTSQGLRSQQALGDVRRLYPNAPAGYLQNYDPVTEDNVLLPAGEWRLAIDPTTIKVVDNIQDSSSLPGFRWDPTNIPLYMTVDACQINWGVEKSTAAPPPRSPNVCVGSRFQARLVPYASAKLRLGEIPTI</sequence>
<evidence type="ECO:0000313" key="2">
    <source>
        <dbReference type="Proteomes" id="UP000305067"/>
    </source>
</evidence>
<dbReference type="InterPro" id="IPR008928">
    <property type="entry name" value="6-hairpin_glycosidase_sf"/>
</dbReference>
<dbReference type="EMBL" id="ML178835">
    <property type="protein sequence ID" value="TFK99204.1"/>
    <property type="molecule type" value="Genomic_DNA"/>
</dbReference>
<evidence type="ECO:0000313" key="1">
    <source>
        <dbReference type="EMBL" id="TFK99204.1"/>
    </source>
</evidence>
<keyword evidence="2" id="KW-1185">Reference proteome</keyword>
<reference evidence="1 2" key="1">
    <citation type="journal article" date="2019" name="Nat. Ecol. Evol.">
        <title>Megaphylogeny resolves global patterns of mushroom evolution.</title>
        <authorList>
            <person name="Varga T."/>
            <person name="Krizsan K."/>
            <person name="Foldi C."/>
            <person name="Dima B."/>
            <person name="Sanchez-Garcia M."/>
            <person name="Sanchez-Ramirez S."/>
            <person name="Szollosi G.J."/>
            <person name="Szarkandi J.G."/>
            <person name="Papp V."/>
            <person name="Albert L."/>
            <person name="Andreopoulos W."/>
            <person name="Angelini C."/>
            <person name="Antonin V."/>
            <person name="Barry K.W."/>
            <person name="Bougher N.L."/>
            <person name="Buchanan P."/>
            <person name="Buyck B."/>
            <person name="Bense V."/>
            <person name="Catcheside P."/>
            <person name="Chovatia M."/>
            <person name="Cooper J."/>
            <person name="Damon W."/>
            <person name="Desjardin D."/>
            <person name="Finy P."/>
            <person name="Geml J."/>
            <person name="Haridas S."/>
            <person name="Hughes K."/>
            <person name="Justo A."/>
            <person name="Karasinski D."/>
            <person name="Kautmanova I."/>
            <person name="Kiss B."/>
            <person name="Kocsube S."/>
            <person name="Kotiranta H."/>
            <person name="LaButti K.M."/>
            <person name="Lechner B.E."/>
            <person name="Liimatainen K."/>
            <person name="Lipzen A."/>
            <person name="Lukacs Z."/>
            <person name="Mihaltcheva S."/>
            <person name="Morgado L.N."/>
            <person name="Niskanen T."/>
            <person name="Noordeloos M.E."/>
            <person name="Ohm R.A."/>
            <person name="Ortiz-Santana B."/>
            <person name="Ovrebo C."/>
            <person name="Racz N."/>
            <person name="Riley R."/>
            <person name="Savchenko A."/>
            <person name="Shiryaev A."/>
            <person name="Soop K."/>
            <person name="Spirin V."/>
            <person name="Szebenyi C."/>
            <person name="Tomsovsky M."/>
            <person name="Tulloss R.E."/>
            <person name="Uehling J."/>
            <person name="Grigoriev I.V."/>
            <person name="Vagvolgyi C."/>
            <person name="Papp T."/>
            <person name="Martin F.M."/>
            <person name="Miettinen O."/>
            <person name="Hibbett D.S."/>
            <person name="Nagy L.G."/>
        </authorList>
    </citation>
    <scope>NUCLEOTIDE SEQUENCE [LARGE SCALE GENOMIC DNA]</scope>
    <source>
        <strain evidence="1 2">CBS 309.79</strain>
    </source>
</reference>
<accession>A0A5C3QAX6</accession>
<dbReference type="OrthoDB" id="5358475at2759"/>
<protein>
    <recommendedName>
        <fullName evidence="3">Six-hairpin glycosidase-like protein</fullName>
    </recommendedName>
</protein>
<name>A0A5C3QAX6_9AGAR</name>
<dbReference type="GO" id="GO:0005975">
    <property type="term" value="P:carbohydrate metabolic process"/>
    <property type="evidence" value="ECO:0007669"/>
    <property type="project" value="InterPro"/>
</dbReference>